<comment type="caution">
    <text evidence="1">The sequence shown here is derived from an EMBL/GenBank/DDBJ whole genome shotgun (WGS) entry which is preliminary data.</text>
</comment>
<sequence>MVRQFQVSLCPLAVNRGLCACKNEKTARCGWLCGRDGGFFIINARKGFDSSALRYFNTAFSPICMLSAHPPSSFRCDHSA</sequence>
<dbReference type="AlphaFoldDB" id="A0A0V0XM41"/>
<proteinExistence type="predicted"/>
<gene>
    <name evidence="1" type="ORF">T4E_10296</name>
</gene>
<evidence type="ECO:0000313" key="2">
    <source>
        <dbReference type="Proteomes" id="UP000054815"/>
    </source>
</evidence>
<reference evidence="1 2" key="1">
    <citation type="submission" date="2015-01" db="EMBL/GenBank/DDBJ databases">
        <title>Evolution of Trichinella species and genotypes.</title>
        <authorList>
            <person name="Korhonen P.K."/>
            <person name="Edoardo P."/>
            <person name="Giuseppe L.R."/>
            <person name="Gasser R.B."/>
        </authorList>
    </citation>
    <scope>NUCLEOTIDE SEQUENCE [LARGE SCALE GENOMIC DNA]</scope>
    <source>
        <strain evidence="1">ISS141</strain>
    </source>
</reference>
<name>A0A0V0XM41_TRIPS</name>
<dbReference type="Proteomes" id="UP000054815">
    <property type="component" value="Unassembled WGS sequence"/>
</dbReference>
<protein>
    <submittedName>
        <fullName evidence="1">Uncharacterized protein</fullName>
    </submittedName>
</protein>
<evidence type="ECO:0000313" key="1">
    <source>
        <dbReference type="EMBL" id="KRX88994.1"/>
    </source>
</evidence>
<accession>A0A0V0XM41</accession>
<dbReference type="EMBL" id="JYDU01000213">
    <property type="protein sequence ID" value="KRX88994.1"/>
    <property type="molecule type" value="Genomic_DNA"/>
</dbReference>
<organism evidence="1 2">
    <name type="scientific">Trichinella pseudospiralis</name>
    <name type="common">Parasitic roundworm</name>
    <dbReference type="NCBI Taxonomy" id="6337"/>
    <lineage>
        <taxon>Eukaryota</taxon>
        <taxon>Metazoa</taxon>
        <taxon>Ecdysozoa</taxon>
        <taxon>Nematoda</taxon>
        <taxon>Enoplea</taxon>
        <taxon>Dorylaimia</taxon>
        <taxon>Trichinellida</taxon>
        <taxon>Trichinellidae</taxon>
        <taxon>Trichinella</taxon>
    </lineage>
</organism>